<evidence type="ECO:0000256" key="1">
    <source>
        <dbReference type="SAM" id="Phobius"/>
    </source>
</evidence>
<reference evidence="2" key="1">
    <citation type="submission" date="2021-06" db="EMBL/GenBank/DDBJ databases">
        <authorList>
            <person name="Hodson N. C."/>
            <person name="Mongue J. A."/>
            <person name="Jaron S. K."/>
        </authorList>
    </citation>
    <scope>NUCLEOTIDE SEQUENCE</scope>
</reference>
<keyword evidence="3" id="KW-1185">Reference proteome</keyword>
<comment type="caution">
    <text evidence="2">The sequence shown here is derived from an EMBL/GenBank/DDBJ whole genome shotgun (WGS) entry which is preliminary data.</text>
</comment>
<keyword evidence="1" id="KW-0812">Transmembrane</keyword>
<dbReference type="Proteomes" id="UP000708208">
    <property type="component" value="Unassembled WGS sequence"/>
</dbReference>
<proteinExistence type="predicted"/>
<evidence type="ECO:0000313" key="3">
    <source>
        <dbReference type="Proteomes" id="UP000708208"/>
    </source>
</evidence>
<protein>
    <submittedName>
        <fullName evidence="2">Uncharacterized protein</fullName>
    </submittedName>
</protein>
<dbReference type="AlphaFoldDB" id="A0A8J2PQ31"/>
<dbReference type="EMBL" id="CAJVCH010528770">
    <property type="protein sequence ID" value="CAG7823196.1"/>
    <property type="molecule type" value="Genomic_DNA"/>
</dbReference>
<feature type="transmembrane region" description="Helical" evidence="1">
    <location>
        <begin position="137"/>
        <end position="156"/>
    </location>
</feature>
<keyword evidence="1" id="KW-1133">Transmembrane helix</keyword>
<organism evidence="2 3">
    <name type="scientific">Allacma fusca</name>
    <dbReference type="NCBI Taxonomy" id="39272"/>
    <lineage>
        <taxon>Eukaryota</taxon>
        <taxon>Metazoa</taxon>
        <taxon>Ecdysozoa</taxon>
        <taxon>Arthropoda</taxon>
        <taxon>Hexapoda</taxon>
        <taxon>Collembola</taxon>
        <taxon>Symphypleona</taxon>
        <taxon>Sminthuridae</taxon>
        <taxon>Allacma</taxon>
    </lineage>
</organism>
<evidence type="ECO:0000313" key="2">
    <source>
        <dbReference type="EMBL" id="CAG7823196.1"/>
    </source>
</evidence>
<accession>A0A8J2PQ31</accession>
<keyword evidence="1" id="KW-0472">Membrane</keyword>
<feature type="non-terminal residue" evidence="2">
    <location>
        <position position="1"/>
    </location>
</feature>
<gene>
    <name evidence="2" type="ORF">AFUS01_LOCUS33426</name>
</gene>
<name>A0A8J2PQ31_9HEXA</name>
<sequence>MIQMIPNAYLSTKCSGLNESSGEVRESSLQNPNNSHEDQRIDNIKIAACANIQAIFCVGPDATVREMDIQIKLAMDYLLHEVKQPHFGVTKIFRSSRLPPGKRHGIVNDIINKRFSQFYCQSQAGVNDNAMMGKDGIVILLSILIVCIPSAFSGLISPVVKRQLSSPYEVLVAEAATKLPNERFESDPILLQVVENSQSFYRNLENLESVFHRQQDDFGKEVIVLSESEDHVFRAADDIKRVFVVLRRKQGNLYHVAYAYIRKVASSNEPTESNPTGNDFIRIEWDSWS</sequence>